<feature type="region of interest" description="Disordered" evidence="1">
    <location>
        <begin position="1"/>
        <end position="41"/>
    </location>
</feature>
<protein>
    <submittedName>
        <fullName evidence="2">Chloride channel</fullName>
    </submittedName>
</protein>
<evidence type="ECO:0000313" key="3">
    <source>
        <dbReference type="Proteomes" id="UP001201980"/>
    </source>
</evidence>
<accession>A0AAD5RV72</accession>
<keyword evidence="3" id="KW-1185">Reference proteome</keyword>
<organism evidence="2 3">
    <name type="scientific">Zalerion maritima</name>
    <dbReference type="NCBI Taxonomy" id="339359"/>
    <lineage>
        <taxon>Eukaryota</taxon>
        <taxon>Fungi</taxon>
        <taxon>Dikarya</taxon>
        <taxon>Ascomycota</taxon>
        <taxon>Pezizomycotina</taxon>
        <taxon>Sordariomycetes</taxon>
        <taxon>Lulworthiomycetidae</taxon>
        <taxon>Lulworthiales</taxon>
        <taxon>Lulworthiaceae</taxon>
        <taxon>Zalerion</taxon>
    </lineage>
</organism>
<comment type="caution">
    <text evidence="2">The sequence shown here is derived from an EMBL/GenBank/DDBJ whole genome shotgun (WGS) entry which is preliminary data.</text>
</comment>
<feature type="compositionally biased region" description="Pro residues" evidence="1">
    <location>
        <begin position="1"/>
        <end position="10"/>
    </location>
</feature>
<feature type="compositionally biased region" description="Low complexity" evidence="1">
    <location>
        <begin position="95"/>
        <end position="111"/>
    </location>
</feature>
<feature type="region of interest" description="Disordered" evidence="1">
    <location>
        <begin position="50"/>
        <end position="69"/>
    </location>
</feature>
<evidence type="ECO:0000256" key="1">
    <source>
        <dbReference type="SAM" id="MobiDB-lite"/>
    </source>
</evidence>
<name>A0AAD5RV72_9PEZI</name>
<reference evidence="2" key="1">
    <citation type="submission" date="2022-07" db="EMBL/GenBank/DDBJ databases">
        <title>Draft genome sequence of Zalerion maritima ATCC 34329, a (micro)plastics degrading marine fungus.</title>
        <authorList>
            <person name="Paco A."/>
            <person name="Goncalves M.F.M."/>
            <person name="Rocha-Santos T.A.P."/>
            <person name="Alves A."/>
        </authorList>
    </citation>
    <scope>NUCLEOTIDE SEQUENCE</scope>
    <source>
        <strain evidence="2">ATCC 34329</strain>
    </source>
</reference>
<evidence type="ECO:0000313" key="2">
    <source>
        <dbReference type="EMBL" id="KAJ2904812.1"/>
    </source>
</evidence>
<feature type="region of interest" description="Disordered" evidence="1">
    <location>
        <begin position="95"/>
        <end position="130"/>
    </location>
</feature>
<dbReference type="AlphaFoldDB" id="A0AAD5RV72"/>
<gene>
    <name evidence="2" type="ORF">MKZ38_007168</name>
</gene>
<dbReference type="EMBL" id="JAKWBI020000044">
    <property type="protein sequence ID" value="KAJ2904812.1"/>
    <property type="molecule type" value="Genomic_DNA"/>
</dbReference>
<dbReference type="Proteomes" id="UP001201980">
    <property type="component" value="Unassembled WGS sequence"/>
</dbReference>
<proteinExistence type="predicted"/>
<sequence length="183" mass="19211">MTMASPPPAPHMRDPSPSRSDPTRGAPASGPGSSPGTSEAADEVTPLIQHPHLHSDDNPALHHHHQHQHLHPWSAAWGFAGPTTAAAAAAAAEAEAVGGNSRSSSSMSRGGATRRRRRSSNNNSNYDVESVVSSRLSADELALGDSAIGERLPYAAYTTIDWLHDLVSRGDVASYFPLCIPIG</sequence>
<feature type="compositionally biased region" description="Low complexity" evidence="1">
    <location>
        <begin position="23"/>
        <end position="39"/>
    </location>
</feature>